<feature type="region of interest" description="Disordered" evidence="1">
    <location>
        <begin position="281"/>
        <end position="360"/>
    </location>
</feature>
<feature type="region of interest" description="Disordered" evidence="1">
    <location>
        <begin position="242"/>
        <end position="263"/>
    </location>
</feature>
<reference evidence="2" key="1">
    <citation type="submission" date="2020-05" db="EMBL/GenBank/DDBJ databases">
        <title>Mycena genomes resolve the evolution of fungal bioluminescence.</title>
        <authorList>
            <person name="Tsai I.J."/>
        </authorList>
    </citation>
    <scope>NUCLEOTIDE SEQUENCE</scope>
    <source>
        <strain evidence="2">CCC161011</strain>
    </source>
</reference>
<dbReference type="EMBL" id="JACAZI010000003">
    <property type="protein sequence ID" value="KAF7365118.1"/>
    <property type="molecule type" value="Genomic_DNA"/>
</dbReference>
<sequence>MSTSSAGSIDFSPLDSSTCRILTVSSTLDRAVSLVNRIRNLRSTSPPEAADTTAASISISASETQTQHSGLGESTRVPWTLSNKYYSADVHFAAHTITGLAPHVVRNVPAVIFVWAKGEAYKHHVERLAGDMSGYEPEVSLAVCVAPSSSAEQEDKDENEDDEEAEIDEFLSSNGFEFIDASNETPSAGESEPFSQGIPGLPRVLDALSTIMWPSMQAKAKPVSTGLSRVARRDFDWAQTSHDDLSPIKTSMQPTRGRTGNREQEMDELTRWLEGDDDHFASREDPWRPAPAVVTSPTGIDAPGFPDPNITKEEFGGFDDDFTVFVSAPPVPTEGEEDFDGADDSFDSPTEERLGAPGASPLYLSLGSGLDLREVQGDEKAAVEAGATAKDGDEDLPTDAEIEAMSERIFGGPLRNKSDVDSEAPPPVETERGDAEYDMAPFDLSRVMSALEGMKAEIASMSDEGERRKAAAKVALGLVYGLEADAGVDSL</sequence>
<dbReference type="Gene3D" id="3.40.50.11960">
    <property type="match status" value="1"/>
</dbReference>
<name>A0A8H6YPY8_9AGAR</name>
<dbReference type="InterPro" id="IPR019341">
    <property type="entry name" value="Alpha/Gamma-adaptin-bd_p34"/>
</dbReference>
<evidence type="ECO:0000313" key="3">
    <source>
        <dbReference type="Proteomes" id="UP000620124"/>
    </source>
</evidence>
<protein>
    <recommendedName>
        <fullName evidence="4">Alpha/gamma-adaptin-binding protein p34</fullName>
    </recommendedName>
</protein>
<dbReference type="Proteomes" id="UP000620124">
    <property type="component" value="Unassembled WGS sequence"/>
</dbReference>
<feature type="region of interest" description="Disordered" evidence="1">
    <location>
        <begin position="409"/>
        <end position="437"/>
    </location>
</feature>
<evidence type="ECO:0000256" key="1">
    <source>
        <dbReference type="SAM" id="MobiDB-lite"/>
    </source>
</evidence>
<gene>
    <name evidence="2" type="ORF">MVEN_00383100</name>
</gene>
<feature type="region of interest" description="Disordered" evidence="1">
    <location>
        <begin position="378"/>
        <end position="397"/>
    </location>
</feature>
<organism evidence="2 3">
    <name type="scientific">Mycena venus</name>
    <dbReference type="NCBI Taxonomy" id="2733690"/>
    <lineage>
        <taxon>Eukaryota</taxon>
        <taxon>Fungi</taxon>
        <taxon>Dikarya</taxon>
        <taxon>Basidiomycota</taxon>
        <taxon>Agaricomycotina</taxon>
        <taxon>Agaricomycetes</taxon>
        <taxon>Agaricomycetidae</taxon>
        <taxon>Agaricales</taxon>
        <taxon>Marasmiineae</taxon>
        <taxon>Mycenaceae</taxon>
        <taxon>Mycena</taxon>
    </lineage>
</organism>
<keyword evidence="3" id="KW-1185">Reference proteome</keyword>
<feature type="compositionally biased region" description="Acidic residues" evidence="1">
    <location>
        <begin position="334"/>
        <end position="346"/>
    </location>
</feature>
<dbReference type="AlphaFoldDB" id="A0A8H6YPY8"/>
<dbReference type="PANTHER" id="PTHR14659:SF1">
    <property type="entry name" value="ALPHA- AND GAMMA-ADAPTIN-BINDING PROTEIN P34"/>
    <property type="match status" value="1"/>
</dbReference>
<evidence type="ECO:0000313" key="2">
    <source>
        <dbReference type="EMBL" id="KAF7365118.1"/>
    </source>
</evidence>
<proteinExistence type="predicted"/>
<dbReference type="PANTHER" id="PTHR14659">
    <property type="entry name" value="ALPHA- AND GAMMA-ADAPTIN-BINDING PROTEIN P34"/>
    <property type="match status" value="1"/>
</dbReference>
<dbReference type="OrthoDB" id="10261384at2759"/>
<evidence type="ECO:0008006" key="4">
    <source>
        <dbReference type="Google" id="ProtNLM"/>
    </source>
</evidence>
<feature type="compositionally biased region" description="Polar residues" evidence="1">
    <location>
        <begin position="248"/>
        <end position="258"/>
    </location>
</feature>
<accession>A0A8H6YPY8</accession>
<comment type="caution">
    <text evidence="2">The sequence shown here is derived from an EMBL/GenBank/DDBJ whole genome shotgun (WGS) entry which is preliminary data.</text>
</comment>